<protein>
    <recommendedName>
        <fullName evidence="2">BD-FAE-like domain-containing protein</fullName>
    </recommendedName>
</protein>
<accession>A0A381ZA29</accession>
<dbReference type="GO" id="GO:0016787">
    <property type="term" value="F:hydrolase activity"/>
    <property type="evidence" value="ECO:0007669"/>
    <property type="project" value="UniProtKB-KW"/>
</dbReference>
<dbReference type="InterPro" id="IPR050300">
    <property type="entry name" value="GDXG_lipolytic_enzyme"/>
</dbReference>
<evidence type="ECO:0000256" key="1">
    <source>
        <dbReference type="ARBA" id="ARBA00022801"/>
    </source>
</evidence>
<name>A0A381ZA29_9ZZZZ</name>
<dbReference type="AlphaFoldDB" id="A0A381ZA29"/>
<dbReference type="PANTHER" id="PTHR48081">
    <property type="entry name" value="AB HYDROLASE SUPERFAMILY PROTEIN C4A8.06C"/>
    <property type="match status" value="1"/>
</dbReference>
<reference evidence="3" key="1">
    <citation type="submission" date="2018-05" db="EMBL/GenBank/DDBJ databases">
        <authorList>
            <person name="Lanie J.A."/>
            <person name="Ng W.-L."/>
            <person name="Kazmierczak K.M."/>
            <person name="Andrzejewski T.M."/>
            <person name="Davidsen T.M."/>
            <person name="Wayne K.J."/>
            <person name="Tettelin H."/>
            <person name="Glass J.I."/>
            <person name="Rusch D."/>
            <person name="Podicherti R."/>
            <person name="Tsui H.-C.T."/>
            <person name="Winkler M.E."/>
        </authorList>
    </citation>
    <scope>NUCLEOTIDE SEQUENCE</scope>
</reference>
<proteinExistence type="predicted"/>
<organism evidence="3">
    <name type="scientific">marine metagenome</name>
    <dbReference type="NCBI Taxonomy" id="408172"/>
    <lineage>
        <taxon>unclassified sequences</taxon>
        <taxon>metagenomes</taxon>
        <taxon>ecological metagenomes</taxon>
    </lineage>
</organism>
<evidence type="ECO:0000313" key="3">
    <source>
        <dbReference type="EMBL" id="SVA86146.1"/>
    </source>
</evidence>
<gene>
    <name evidence="3" type="ORF">METZ01_LOCUS139000</name>
</gene>
<dbReference type="InterPro" id="IPR049492">
    <property type="entry name" value="BD-FAE-like_dom"/>
</dbReference>
<feature type="domain" description="BD-FAE-like" evidence="2">
    <location>
        <begin position="69"/>
        <end position="192"/>
    </location>
</feature>
<dbReference type="Gene3D" id="3.40.50.1820">
    <property type="entry name" value="alpha/beta hydrolase"/>
    <property type="match status" value="1"/>
</dbReference>
<dbReference type="SUPFAM" id="SSF53474">
    <property type="entry name" value="alpha/beta-Hydrolases"/>
    <property type="match status" value="1"/>
</dbReference>
<keyword evidence="1" id="KW-0378">Hydrolase</keyword>
<dbReference type="Pfam" id="PF20434">
    <property type="entry name" value="BD-FAE"/>
    <property type="match status" value="1"/>
</dbReference>
<dbReference type="EMBL" id="UINC01020537">
    <property type="protein sequence ID" value="SVA86146.1"/>
    <property type="molecule type" value="Genomic_DNA"/>
</dbReference>
<evidence type="ECO:0000259" key="2">
    <source>
        <dbReference type="Pfam" id="PF20434"/>
    </source>
</evidence>
<dbReference type="InterPro" id="IPR029058">
    <property type="entry name" value="AB_hydrolase_fold"/>
</dbReference>
<sequence length="477" mass="53058">MAEHKINKFVIFVFFLILTLNSLSADPIRYLDEVFENVTITEDVVYGNAPDLPFIFLFEWNTYDLDLDMDIYEPEGDTETQRPVIIFIHAGAFFSGHNELDDVVSLSISAAKRGYVAVSINYRLGLNILSTYSGERAVYRGVQDASAAVRYLKEFSGEYNIDENNIFVWGSSAGSFIGLHLAYSEDDERPESTYGGGGDPDLGCIDCEGNLYDHESRPKALVSCWGAIGDLDWIDPENDVPSILFHGTSDLIVPYNSGFPFSLNILLPIVYGSNLIQGRLSELGIENEFYGEEGQPHEYWGTVNGNWFDGPNEYFEQIQSDAFLFLYGQLYNEEISIDYQADWNLVGLPLEVADSLYNDLFPESIDGTLFSFDDGYNLETSLIQGEGYWLRFNDAGSTTIAGTLINELTISLNEGWNLISGISASLNISDIQDPDGIVIPGTVYGFAPSGYSNAEILEPGEGYWVRAYNPGTITIDD</sequence>